<evidence type="ECO:0000313" key="3">
    <source>
        <dbReference type="Proteomes" id="UP000215914"/>
    </source>
</evidence>
<proteinExistence type="predicted"/>
<protein>
    <submittedName>
        <fullName evidence="2">Uncharacterized protein</fullName>
    </submittedName>
</protein>
<dbReference type="EMBL" id="CM007898">
    <property type="protein sequence ID" value="OTG16076.1"/>
    <property type="molecule type" value="Genomic_DNA"/>
</dbReference>
<keyword evidence="3" id="KW-1185">Reference proteome</keyword>
<name>A0A251TZS2_HELAN</name>
<evidence type="ECO:0000256" key="1">
    <source>
        <dbReference type="SAM" id="Phobius"/>
    </source>
</evidence>
<accession>A0A251TZS2</accession>
<keyword evidence="1" id="KW-0472">Membrane</keyword>
<evidence type="ECO:0000313" key="2">
    <source>
        <dbReference type="EMBL" id="OTG16076.1"/>
    </source>
</evidence>
<reference evidence="3" key="1">
    <citation type="journal article" date="2017" name="Nature">
        <title>The sunflower genome provides insights into oil metabolism, flowering and Asterid evolution.</title>
        <authorList>
            <person name="Badouin H."/>
            <person name="Gouzy J."/>
            <person name="Grassa C.J."/>
            <person name="Murat F."/>
            <person name="Staton S.E."/>
            <person name="Cottret L."/>
            <person name="Lelandais-Briere C."/>
            <person name="Owens G.L."/>
            <person name="Carrere S."/>
            <person name="Mayjonade B."/>
            <person name="Legrand L."/>
            <person name="Gill N."/>
            <person name="Kane N.C."/>
            <person name="Bowers J.E."/>
            <person name="Hubner S."/>
            <person name="Bellec A."/>
            <person name="Berard A."/>
            <person name="Berges H."/>
            <person name="Blanchet N."/>
            <person name="Boniface M.C."/>
            <person name="Brunel D."/>
            <person name="Catrice O."/>
            <person name="Chaidir N."/>
            <person name="Claudel C."/>
            <person name="Donnadieu C."/>
            <person name="Faraut T."/>
            <person name="Fievet G."/>
            <person name="Helmstetter N."/>
            <person name="King M."/>
            <person name="Knapp S.J."/>
            <person name="Lai Z."/>
            <person name="Le Paslier M.C."/>
            <person name="Lippi Y."/>
            <person name="Lorenzon L."/>
            <person name="Mandel J.R."/>
            <person name="Marage G."/>
            <person name="Marchand G."/>
            <person name="Marquand E."/>
            <person name="Bret-Mestries E."/>
            <person name="Morien E."/>
            <person name="Nambeesan S."/>
            <person name="Nguyen T."/>
            <person name="Pegot-Espagnet P."/>
            <person name="Pouilly N."/>
            <person name="Raftis F."/>
            <person name="Sallet E."/>
            <person name="Schiex T."/>
            <person name="Thomas J."/>
            <person name="Vandecasteele C."/>
            <person name="Vares D."/>
            <person name="Vear F."/>
            <person name="Vautrin S."/>
            <person name="Crespi M."/>
            <person name="Mangin B."/>
            <person name="Burke J.M."/>
            <person name="Salse J."/>
            <person name="Munos S."/>
            <person name="Vincourt P."/>
            <person name="Rieseberg L.H."/>
            <person name="Langlade N.B."/>
        </authorList>
    </citation>
    <scope>NUCLEOTIDE SEQUENCE [LARGE SCALE GENOMIC DNA]</scope>
    <source>
        <strain evidence="3">cv. SF193</strain>
    </source>
</reference>
<gene>
    <name evidence="2" type="ORF">HannXRQ_Chr09g0267421</name>
</gene>
<sequence length="65" mass="7546">MIVRLLSIWKKDTQNLLHQRMLFVLIGYWLLCFVIKKKYGHDATNVGDEGLGKFEVFCLLAGMVM</sequence>
<dbReference type="Proteomes" id="UP000215914">
    <property type="component" value="Chromosome 9"/>
</dbReference>
<organism evidence="2 3">
    <name type="scientific">Helianthus annuus</name>
    <name type="common">Common sunflower</name>
    <dbReference type="NCBI Taxonomy" id="4232"/>
    <lineage>
        <taxon>Eukaryota</taxon>
        <taxon>Viridiplantae</taxon>
        <taxon>Streptophyta</taxon>
        <taxon>Embryophyta</taxon>
        <taxon>Tracheophyta</taxon>
        <taxon>Spermatophyta</taxon>
        <taxon>Magnoliopsida</taxon>
        <taxon>eudicotyledons</taxon>
        <taxon>Gunneridae</taxon>
        <taxon>Pentapetalae</taxon>
        <taxon>asterids</taxon>
        <taxon>campanulids</taxon>
        <taxon>Asterales</taxon>
        <taxon>Asteraceae</taxon>
        <taxon>Asteroideae</taxon>
        <taxon>Heliantheae alliance</taxon>
        <taxon>Heliantheae</taxon>
        <taxon>Helianthus</taxon>
    </lineage>
</organism>
<keyword evidence="1" id="KW-0812">Transmembrane</keyword>
<keyword evidence="1" id="KW-1133">Transmembrane helix</keyword>
<dbReference type="InParanoid" id="A0A251TZS2"/>
<feature type="transmembrane region" description="Helical" evidence="1">
    <location>
        <begin position="16"/>
        <end position="35"/>
    </location>
</feature>
<dbReference type="AlphaFoldDB" id="A0A251TZS2"/>